<dbReference type="Proteomes" id="UP001055117">
    <property type="component" value="Unassembled WGS sequence"/>
</dbReference>
<accession>A0ABQ4QHB5</accession>
<dbReference type="EMBL" id="BPQG01000036">
    <property type="protein sequence ID" value="GJD44643.1"/>
    <property type="molecule type" value="Genomic_DNA"/>
</dbReference>
<keyword evidence="1" id="KW-1133">Transmembrane helix</keyword>
<sequence>MDDIATREVVARDLWQSIPLECVVCAVAVFLAAGLKLSGLMP</sequence>
<feature type="transmembrane region" description="Helical" evidence="1">
    <location>
        <begin position="18"/>
        <end position="37"/>
    </location>
</feature>
<evidence type="ECO:0000313" key="2">
    <source>
        <dbReference type="EMBL" id="GJD44643.1"/>
    </source>
</evidence>
<keyword evidence="1" id="KW-0812">Transmembrane</keyword>
<gene>
    <name evidence="2" type="ORF">AFCDBAGC_2510</name>
</gene>
<dbReference type="RefSeq" id="WP_281406758.1">
    <property type="nucleotide sequence ID" value="NZ_BPQG01000036.1"/>
</dbReference>
<comment type="caution">
    <text evidence="2">The sequence shown here is derived from an EMBL/GenBank/DDBJ whole genome shotgun (WGS) entry which is preliminary data.</text>
</comment>
<evidence type="ECO:0000313" key="3">
    <source>
        <dbReference type="Proteomes" id="UP001055117"/>
    </source>
</evidence>
<keyword evidence="3" id="KW-1185">Reference proteome</keyword>
<protein>
    <submittedName>
        <fullName evidence="2">Uncharacterized protein</fullName>
    </submittedName>
</protein>
<name>A0ABQ4QHB5_9HYPH</name>
<proteinExistence type="predicted"/>
<keyword evidence="1" id="KW-0472">Membrane</keyword>
<reference evidence="2 3" key="1">
    <citation type="journal article" date="2021" name="Front. Microbiol.">
        <title>Comprehensive Comparative Genomics and Phenotyping of Methylobacterium Species.</title>
        <authorList>
            <person name="Alessa O."/>
            <person name="Ogura Y."/>
            <person name="Fujitani Y."/>
            <person name="Takami H."/>
            <person name="Hayashi T."/>
            <person name="Sahin N."/>
            <person name="Tani A."/>
        </authorList>
    </citation>
    <scope>NUCLEOTIDE SEQUENCE [LARGE SCALE GENOMIC DNA]</scope>
    <source>
        <strain evidence="2 3">DSM 23679</strain>
    </source>
</reference>
<organism evidence="2 3">
    <name type="scientific">Methylobacterium cerastii</name>
    <dbReference type="NCBI Taxonomy" id="932741"/>
    <lineage>
        <taxon>Bacteria</taxon>
        <taxon>Pseudomonadati</taxon>
        <taxon>Pseudomonadota</taxon>
        <taxon>Alphaproteobacteria</taxon>
        <taxon>Hyphomicrobiales</taxon>
        <taxon>Methylobacteriaceae</taxon>
        <taxon>Methylobacterium</taxon>
    </lineage>
</organism>
<evidence type="ECO:0000256" key="1">
    <source>
        <dbReference type="SAM" id="Phobius"/>
    </source>
</evidence>